<feature type="domain" description="Insertion element IS402-like" evidence="3">
    <location>
        <begin position="17"/>
        <end position="87"/>
    </location>
</feature>
<protein>
    <submittedName>
        <fullName evidence="5">Uncharacterized protein</fullName>
    </submittedName>
</protein>
<dbReference type="InterPro" id="IPR027806">
    <property type="entry name" value="HARBI1_dom"/>
</dbReference>
<accession>A0A246GA02</accession>
<dbReference type="Pfam" id="PF13340">
    <property type="entry name" value="DUF4096"/>
    <property type="match status" value="1"/>
</dbReference>
<proteinExistence type="predicted"/>
<dbReference type="GO" id="GO:0046872">
    <property type="term" value="F:metal ion binding"/>
    <property type="evidence" value="ECO:0007669"/>
    <property type="project" value="UniProtKB-KW"/>
</dbReference>
<name>A0A246GA02_9FLAO</name>
<evidence type="ECO:0000256" key="2">
    <source>
        <dbReference type="ARBA" id="ARBA00022723"/>
    </source>
</evidence>
<evidence type="ECO:0000256" key="1">
    <source>
        <dbReference type="ARBA" id="ARBA00001968"/>
    </source>
</evidence>
<dbReference type="PANTHER" id="PTHR30007">
    <property type="entry name" value="PHP DOMAIN PROTEIN"/>
    <property type="match status" value="1"/>
</dbReference>
<evidence type="ECO:0000313" key="6">
    <source>
        <dbReference type="Proteomes" id="UP000198034"/>
    </source>
</evidence>
<organism evidence="5 6">
    <name type="scientific">Flavobacterium columnare</name>
    <dbReference type="NCBI Taxonomy" id="996"/>
    <lineage>
        <taxon>Bacteria</taxon>
        <taxon>Pseudomonadati</taxon>
        <taxon>Bacteroidota</taxon>
        <taxon>Flavobacteriia</taxon>
        <taxon>Flavobacteriales</taxon>
        <taxon>Flavobacteriaceae</taxon>
        <taxon>Flavobacterium</taxon>
    </lineage>
</organism>
<dbReference type="OrthoDB" id="1270539at2"/>
<dbReference type="InterPro" id="IPR025161">
    <property type="entry name" value="IS402-like_dom"/>
</dbReference>
<evidence type="ECO:0000259" key="3">
    <source>
        <dbReference type="Pfam" id="PF13340"/>
    </source>
</evidence>
<dbReference type="AlphaFoldDB" id="A0A246GA02"/>
<gene>
    <name evidence="5" type="ORF">BWK62_09135</name>
</gene>
<evidence type="ECO:0000313" key="5">
    <source>
        <dbReference type="EMBL" id="OWP76644.1"/>
    </source>
</evidence>
<reference evidence="5 6" key="1">
    <citation type="journal article" date="2017" name="Infect. Genet. Evol.">
        <title>Comparative genome analysis of fish pathogen Flavobacterium columnare reveals extensive sequence diversity within the species.</title>
        <authorList>
            <person name="Kayansamruaj P."/>
            <person name="Dong H.T."/>
            <person name="Hirono I."/>
            <person name="Kondo H."/>
            <person name="Senapin S."/>
            <person name="Rodkhum C."/>
        </authorList>
    </citation>
    <scope>NUCLEOTIDE SEQUENCE [LARGE SCALE GENOMIC DNA]</scope>
    <source>
        <strain evidence="5 6">1214</strain>
    </source>
</reference>
<dbReference type="Pfam" id="PF13359">
    <property type="entry name" value="DDE_Tnp_4"/>
    <property type="match status" value="1"/>
</dbReference>
<keyword evidence="2" id="KW-0479">Metal-binding</keyword>
<dbReference type="Proteomes" id="UP000198034">
    <property type="component" value="Unassembled WGS sequence"/>
</dbReference>
<feature type="domain" description="DDE Tnp4" evidence="4">
    <location>
        <begin position="105"/>
        <end position="255"/>
    </location>
</feature>
<sequence>MNCSLSKLTKNELENYILPFIPKNKRDFPRSFNALDIFKCIVHKLKTGCQWDSLFVDIESFKVPFSWQTVYYFYRKWCKQGVFEQMFSTYLEIKKDKLDTEKLNLDGTHSLVKKAAESSEYQYRKKGKTSNVLIMTGGRRIPIAIGTILKGNHNDLFCIVPPFSKMVKDLKLKGIYLQNSILNSDKGFDSKKFRRALMRRNVLPNIKENSRNRKTKKREKKRFYNSAIYQKIFVNERCFAWLDSFKTLLIRFDKSDKHWLNWDYLAFALILLKV</sequence>
<comment type="cofactor">
    <cofactor evidence="1">
        <name>a divalent metal cation</name>
        <dbReference type="ChEBI" id="CHEBI:60240"/>
    </cofactor>
</comment>
<dbReference type="NCBIfam" id="NF033580">
    <property type="entry name" value="transpos_IS5_3"/>
    <property type="match status" value="1"/>
</dbReference>
<comment type="caution">
    <text evidence="5">The sequence shown here is derived from an EMBL/GenBank/DDBJ whole genome shotgun (WGS) entry which is preliminary data.</text>
</comment>
<evidence type="ECO:0000259" key="4">
    <source>
        <dbReference type="Pfam" id="PF13359"/>
    </source>
</evidence>
<dbReference type="EMBL" id="MTCY01000024">
    <property type="protein sequence ID" value="OWP76644.1"/>
    <property type="molecule type" value="Genomic_DNA"/>
</dbReference>